<feature type="compositionally biased region" description="Acidic residues" evidence="2">
    <location>
        <begin position="232"/>
        <end position="243"/>
    </location>
</feature>
<feature type="region of interest" description="Disordered" evidence="2">
    <location>
        <begin position="623"/>
        <end position="653"/>
    </location>
</feature>
<feature type="region of interest" description="Disordered" evidence="2">
    <location>
        <begin position="674"/>
        <end position="1129"/>
    </location>
</feature>
<gene>
    <name evidence="4" type="ORF">Vafri_17279</name>
</gene>
<feature type="region of interest" description="Disordered" evidence="2">
    <location>
        <begin position="435"/>
        <end position="478"/>
    </location>
</feature>
<name>A0A8J4BJR8_9CHLO</name>
<feature type="region of interest" description="Disordered" evidence="2">
    <location>
        <begin position="507"/>
        <end position="541"/>
    </location>
</feature>
<feature type="compositionally biased region" description="Polar residues" evidence="2">
    <location>
        <begin position="204"/>
        <end position="225"/>
    </location>
</feature>
<dbReference type="InterPro" id="IPR026581">
    <property type="entry name" value="TCP10L/CENPJ"/>
</dbReference>
<feature type="region of interest" description="Disordered" evidence="2">
    <location>
        <begin position="553"/>
        <end position="582"/>
    </location>
</feature>
<feature type="compositionally biased region" description="Gly residues" evidence="2">
    <location>
        <begin position="1161"/>
        <end position="1170"/>
    </location>
</feature>
<feature type="compositionally biased region" description="Polar residues" evidence="2">
    <location>
        <begin position="1330"/>
        <end position="1349"/>
    </location>
</feature>
<feature type="compositionally biased region" description="Low complexity" evidence="2">
    <location>
        <begin position="920"/>
        <end position="929"/>
    </location>
</feature>
<feature type="compositionally biased region" description="Polar residues" evidence="2">
    <location>
        <begin position="41"/>
        <end position="50"/>
    </location>
</feature>
<feature type="compositionally biased region" description="Basic and acidic residues" evidence="2">
    <location>
        <begin position="20"/>
        <end position="29"/>
    </location>
</feature>
<evidence type="ECO:0000256" key="2">
    <source>
        <dbReference type="SAM" id="MobiDB-lite"/>
    </source>
</evidence>
<dbReference type="PANTHER" id="PTHR10331">
    <property type="entry name" value="T COMPLEX PROTEIN 10"/>
    <property type="match status" value="1"/>
</dbReference>
<feature type="region of interest" description="Disordered" evidence="2">
    <location>
        <begin position="1"/>
        <end position="83"/>
    </location>
</feature>
<feature type="region of interest" description="Disordered" evidence="2">
    <location>
        <begin position="153"/>
        <end position="390"/>
    </location>
</feature>
<dbReference type="EMBL" id="BNCO01000055">
    <property type="protein sequence ID" value="GIL63163.1"/>
    <property type="molecule type" value="Genomic_DNA"/>
</dbReference>
<feature type="compositionally biased region" description="Basic and acidic residues" evidence="2">
    <location>
        <begin position="572"/>
        <end position="582"/>
    </location>
</feature>
<feature type="compositionally biased region" description="Polar residues" evidence="2">
    <location>
        <begin position="941"/>
        <end position="982"/>
    </location>
</feature>
<dbReference type="InterPro" id="IPR009852">
    <property type="entry name" value="CENPJ_C_dom"/>
</dbReference>
<feature type="compositionally biased region" description="Gly residues" evidence="2">
    <location>
        <begin position="1352"/>
        <end position="1364"/>
    </location>
</feature>
<dbReference type="Proteomes" id="UP000747399">
    <property type="component" value="Unassembled WGS sequence"/>
</dbReference>
<accession>A0A8J4BJR8</accession>
<organism evidence="4 5">
    <name type="scientific">Volvox africanus</name>
    <dbReference type="NCBI Taxonomy" id="51714"/>
    <lineage>
        <taxon>Eukaryota</taxon>
        <taxon>Viridiplantae</taxon>
        <taxon>Chlorophyta</taxon>
        <taxon>core chlorophytes</taxon>
        <taxon>Chlorophyceae</taxon>
        <taxon>CS clade</taxon>
        <taxon>Chlamydomonadales</taxon>
        <taxon>Volvocaceae</taxon>
        <taxon>Volvox</taxon>
    </lineage>
</organism>
<evidence type="ECO:0000259" key="3">
    <source>
        <dbReference type="Pfam" id="PF07202"/>
    </source>
</evidence>
<feature type="region of interest" description="Disordered" evidence="2">
    <location>
        <begin position="1154"/>
        <end position="1386"/>
    </location>
</feature>
<evidence type="ECO:0000313" key="4">
    <source>
        <dbReference type="EMBL" id="GIL63163.1"/>
    </source>
</evidence>
<feature type="compositionally biased region" description="Polar residues" evidence="2">
    <location>
        <begin position="256"/>
        <end position="270"/>
    </location>
</feature>
<feature type="compositionally biased region" description="Low complexity" evidence="2">
    <location>
        <begin position="1091"/>
        <end position="1102"/>
    </location>
</feature>
<evidence type="ECO:0000256" key="1">
    <source>
        <dbReference type="ARBA" id="ARBA00005627"/>
    </source>
</evidence>
<sequence>MERTFADSAPDGKAPRPFLRRGEGVEKRVFASKYRKPITPVPTTTLNSGTADGGNDPRGASGTASGRRSSLQGPPHTHLPTETWSWDGKATELASETQLLSVGQASDQHLDSGHIGNRFLRSSLKAAWATRQAEEELELEEFRALETQIKAEVVGPARSRPDHGTQALPSSSSLLPSAPLRSYAAIHQHRPPHPNQGASRGVPSRSNDQPVRTQTSWASPHPSSRNRYDDFAGGEDGDDDDDYGGSLGAHGAPDQPGSNESNARGQQQHSPVKPGAPTATSSRGKGNAGGPGPECADGTAAGTGKAGRGRSFDDTEGWDDTGTFSAGAGTAGVTVRKGAAAAATGVNGGRAGGRGGSAFFGGRVRSPGGATQLDDPWAAPTGGEEHYSTGQEALLDDCSGWSADQQQKLQPQSLVHKIAADEDRGPDQPFVRALFSKQQRQTPQAGGGRAAGKGTATGGGKGKAQEPAGPSPAELERMQVLEEQLANVASERATLVRMRTELEKAANRLEQERQTWEKSRGEEQAKWEAQREAEEAKLRRDRRVLEKQSKALLKLPNKKERTAMEAAEAALEAERREGRAREARHKLTVERLRRQLVELQERNQELREEVRWHEAQQLERGWGGTAGAAAGPGTSAKGVPGGAPGSGKPRPGKAIAIQTEPLAFLPPLEFVGGSPLIQPDTASSRATSAAFGAPQRSEGSIRDVSATAPGGRPKPSGVFVHASMRPGAGSGGASRLRSVQTVGRATAIAEASQSAPHTSWRAERATLRKRVGHAQWQGQEQGYDMDEGYDTGCAEEVDEPPETVGDGAQGPAEQQGSPRQSRGACVRNSASPSWSRGGAGAPGLGSPSSYSYVQNDDVEVLTDEAGGPDGMDSEAVSALAWQQHQEFMARVSMTQDDRCRATASGSETQGQAPGFPATGARQQRPRPSQASPPPPWGRNAETANPNSDTYSGQQQRPSTSSRKSHPSEQPQQRHQYQESGWSTYADAQGPRQITIGPAASEAAAGPMSPRGSGWQAYSDHGPSTTGPGPEPGSCSSTQSSPKWSMHSSGPHGPARSSLAPGQGAVGRPSAFFGPRSESVAVPGIGPRAFPSSMQSSSTVSVVGPRAGTGAGSGLRPGMQPSSPLHDSVADLDGVSKTLAALRMDRHVEAAAAAAGVPRASGIGGGAGSGHAGASNGRSIRFHTADQGVTHERDPVIQRNSVMQRPGERDSGMQRESVVQRPGTAAAPRASGWSPEAWSPRSSVGPSGHGPAKSQGNPTMRGPPPNADDGGWDGVLQRNSLSAPDDQQWQGFPPTRQQGQPCSGNSQTEWPKGTMRASAASAASVAHSISYQQHLQDSSLTRPSRLQATSLARGGGEGGAVGGDKNGSSNSRSSGGGGGAGTTRNALLREVRHADGKTERMFASGTRLVLFANGTRKV</sequence>
<evidence type="ECO:0000313" key="5">
    <source>
        <dbReference type="Proteomes" id="UP000747399"/>
    </source>
</evidence>
<comment type="similarity">
    <text evidence="1">Belongs to the TCP10 family.</text>
</comment>
<feature type="compositionally biased region" description="Gly residues" evidence="2">
    <location>
        <begin position="445"/>
        <end position="462"/>
    </location>
</feature>
<feature type="compositionally biased region" description="Low complexity" evidence="2">
    <location>
        <begin position="1316"/>
        <end position="1329"/>
    </location>
</feature>
<feature type="compositionally biased region" description="Polar residues" evidence="2">
    <location>
        <begin position="1276"/>
        <end position="1308"/>
    </location>
</feature>
<feature type="compositionally biased region" description="Low complexity" evidence="2">
    <location>
        <begin position="321"/>
        <end position="345"/>
    </location>
</feature>
<protein>
    <recommendedName>
        <fullName evidence="3">Centromere protein J C-terminal domain-containing protein</fullName>
    </recommendedName>
</protein>
<feature type="domain" description="Centromere protein J C-terminal" evidence="3">
    <location>
        <begin position="1388"/>
        <end position="1417"/>
    </location>
</feature>
<reference evidence="4" key="1">
    <citation type="journal article" date="2021" name="Proc. Natl. Acad. Sci. U.S.A.">
        <title>Three genomes in the algal genus Volvox reveal the fate of a haploid sex-determining region after a transition to homothallism.</title>
        <authorList>
            <person name="Yamamoto K."/>
            <person name="Hamaji T."/>
            <person name="Kawai-Toyooka H."/>
            <person name="Matsuzaki R."/>
            <person name="Takahashi F."/>
            <person name="Nishimura Y."/>
            <person name="Kawachi M."/>
            <person name="Noguchi H."/>
            <person name="Minakuchi Y."/>
            <person name="Umen J.G."/>
            <person name="Toyoda A."/>
            <person name="Nozaki H."/>
        </authorList>
    </citation>
    <scope>NUCLEOTIDE SEQUENCE</scope>
    <source>
        <strain evidence="4">NIES-3780</strain>
    </source>
</reference>
<feature type="compositionally biased region" description="Low complexity" evidence="2">
    <location>
        <begin position="167"/>
        <end position="185"/>
    </location>
</feature>
<feature type="compositionally biased region" description="Gly residues" evidence="2">
    <location>
        <begin position="346"/>
        <end position="359"/>
    </location>
</feature>
<feature type="compositionally biased region" description="Low complexity" evidence="2">
    <location>
        <begin position="627"/>
        <end position="638"/>
    </location>
</feature>
<feature type="compositionally biased region" description="Low complexity" evidence="2">
    <location>
        <begin position="58"/>
        <end position="70"/>
    </location>
</feature>
<comment type="caution">
    <text evidence="4">The sequence shown here is derived from an EMBL/GenBank/DDBJ whole genome shotgun (WGS) entry which is preliminary data.</text>
</comment>
<dbReference type="PANTHER" id="PTHR10331:SF6">
    <property type="entry name" value="SPINDLE ASSEMBLY ABNORMAL 4"/>
    <property type="match status" value="1"/>
</dbReference>
<feature type="compositionally biased region" description="Low complexity" evidence="2">
    <location>
        <begin position="722"/>
        <end position="738"/>
    </location>
</feature>
<dbReference type="Pfam" id="PF07202">
    <property type="entry name" value="Tcp10_C"/>
    <property type="match status" value="1"/>
</dbReference>
<feature type="compositionally biased region" description="Acidic residues" evidence="2">
    <location>
        <begin position="783"/>
        <end position="801"/>
    </location>
</feature>
<feature type="compositionally biased region" description="Polar residues" evidence="2">
    <location>
        <begin position="1038"/>
        <end position="1047"/>
    </location>
</feature>
<feature type="compositionally biased region" description="Low complexity" evidence="2">
    <location>
        <begin position="1021"/>
        <end position="1037"/>
    </location>
</feature>
<keyword evidence="5" id="KW-1185">Reference proteome</keyword>
<proteinExistence type="inferred from homology"/>